<dbReference type="EMBL" id="JABCRI010000010">
    <property type="protein sequence ID" value="KAF8398810.1"/>
    <property type="molecule type" value="Genomic_DNA"/>
</dbReference>
<evidence type="ECO:0000313" key="2">
    <source>
        <dbReference type="EMBL" id="KAF8398810.1"/>
    </source>
</evidence>
<keyword evidence="3" id="KW-1185">Reference proteome</keyword>
<evidence type="ECO:0000256" key="1">
    <source>
        <dbReference type="SAM" id="MobiDB-lite"/>
    </source>
</evidence>
<protein>
    <submittedName>
        <fullName evidence="2">Uncharacterized protein</fullName>
    </submittedName>
</protein>
<proteinExistence type="predicted"/>
<dbReference type="PANTHER" id="PTHR35689:SF1">
    <property type="entry name" value="EARLY ENDOSOME ANTIGEN"/>
    <property type="match status" value="1"/>
</dbReference>
<accession>A0A834Z1P4</accession>
<comment type="caution">
    <text evidence="2">The sequence shown here is derived from an EMBL/GenBank/DDBJ whole genome shotgun (WGS) entry which is preliminary data.</text>
</comment>
<dbReference type="AlphaFoldDB" id="A0A834Z1P4"/>
<feature type="region of interest" description="Disordered" evidence="1">
    <location>
        <begin position="192"/>
        <end position="242"/>
    </location>
</feature>
<gene>
    <name evidence="2" type="ORF">HHK36_014670</name>
</gene>
<evidence type="ECO:0000313" key="3">
    <source>
        <dbReference type="Proteomes" id="UP000655225"/>
    </source>
</evidence>
<name>A0A834Z1P4_TETSI</name>
<dbReference type="OrthoDB" id="1913731at2759"/>
<organism evidence="2 3">
    <name type="scientific">Tetracentron sinense</name>
    <name type="common">Spur-leaf</name>
    <dbReference type="NCBI Taxonomy" id="13715"/>
    <lineage>
        <taxon>Eukaryota</taxon>
        <taxon>Viridiplantae</taxon>
        <taxon>Streptophyta</taxon>
        <taxon>Embryophyta</taxon>
        <taxon>Tracheophyta</taxon>
        <taxon>Spermatophyta</taxon>
        <taxon>Magnoliopsida</taxon>
        <taxon>Trochodendrales</taxon>
        <taxon>Trochodendraceae</taxon>
        <taxon>Tetracentron</taxon>
    </lineage>
</organism>
<dbReference type="Proteomes" id="UP000655225">
    <property type="component" value="Unassembled WGS sequence"/>
</dbReference>
<sequence>MIDPRDVALSETFLKLSQISLAEDAYTMLSEISRDRELNSHDVTMSSTEISGCIDSFCEEALLCGDSESVIAKVEGGRQVDSLRVDTTLEGNLLDSVIATLIDKDKVLANARAFLEENRGVESCQRLLNMWECLTPSTQNVLSLAAEVRTLQTDKEHLRINLHRAEEEVKLLFEENNILDEENKKLLRQCNRERNRPGSGGKHTGSASAKGNKRKSSPKLSSPIDFNILDSPRQPLSPLQLNSPESRMHKRALIGKRGFLLSSTEKGLLQVVLNDKLDQSSGEWTALRSSFTLRLRIKNTCDSLLWKFSGFGNAIGSQVQISSKIPRLQSSESHQDCEIKDRLFQQLREGSSSSPSSSFKICCS</sequence>
<reference evidence="2 3" key="1">
    <citation type="submission" date="2020-04" db="EMBL/GenBank/DDBJ databases">
        <title>Plant Genome Project.</title>
        <authorList>
            <person name="Zhang R.-G."/>
        </authorList>
    </citation>
    <scope>NUCLEOTIDE SEQUENCE [LARGE SCALE GENOMIC DNA]</scope>
    <source>
        <strain evidence="2">YNK0</strain>
        <tissue evidence="2">Leaf</tissue>
    </source>
</reference>
<dbReference type="PANTHER" id="PTHR35689">
    <property type="entry name" value="EARLY ENDOSOME ANTIGEN"/>
    <property type="match status" value="1"/>
</dbReference>